<keyword evidence="6 7" id="KW-0472">Membrane</keyword>
<dbReference type="SUPFAM" id="SSF52540">
    <property type="entry name" value="P-loop containing nucleoside triphosphate hydrolases"/>
    <property type="match status" value="1"/>
</dbReference>
<name>A0AAD4FBL8_9PLEO</name>
<dbReference type="AlphaFoldDB" id="A0AAD4FBL8"/>
<evidence type="ECO:0000256" key="2">
    <source>
        <dbReference type="ARBA" id="ARBA00006012"/>
    </source>
</evidence>
<dbReference type="InterPro" id="IPR027417">
    <property type="entry name" value="P-loop_NTPase"/>
</dbReference>
<dbReference type="PANTHER" id="PTHR19241">
    <property type="entry name" value="ATP-BINDING CASSETTE TRANSPORTER"/>
    <property type="match status" value="1"/>
</dbReference>
<feature type="transmembrane region" description="Helical" evidence="7">
    <location>
        <begin position="340"/>
        <end position="362"/>
    </location>
</feature>
<feature type="transmembrane region" description="Helical" evidence="7">
    <location>
        <begin position="680"/>
        <end position="705"/>
    </location>
</feature>
<evidence type="ECO:0000256" key="4">
    <source>
        <dbReference type="ARBA" id="ARBA00022692"/>
    </source>
</evidence>
<keyword evidence="10" id="KW-1185">Reference proteome</keyword>
<dbReference type="InterPro" id="IPR003439">
    <property type="entry name" value="ABC_transporter-like_ATP-bd"/>
</dbReference>
<dbReference type="InterPro" id="IPR029481">
    <property type="entry name" value="ABC_trans_N"/>
</dbReference>
<dbReference type="Proteomes" id="UP001199106">
    <property type="component" value="Unassembled WGS sequence"/>
</dbReference>
<evidence type="ECO:0000313" key="9">
    <source>
        <dbReference type="EMBL" id="KAG9186953.1"/>
    </source>
</evidence>
<dbReference type="Gene3D" id="3.40.50.300">
    <property type="entry name" value="P-loop containing nucleotide triphosphate hydrolases"/>
    <property type="match status" value="1"/>
</dbReference>
<dbReference type="InterPro" id="IPR017871">
    <property type="entry name" value="ABC_transporter-like_CS"/>
</dbReference>
<proteinExistence type="inferred from homology"/>
<dbReference type="InterPro" id="IPR010929">
    <property type="entry name" value="PDR_CDR_ABC"/>
</dbReference>
<feature type="transmembrane region" description="Helical" evidence="7">
    <location>
        <begin position="562"/>
        <end position="582"/>
    </location>
</feature>
<feature type="transmembrane region" description="Helical" evidence="7">
    <location>
        <begin position="717"/>
        <end position="741"/>
    </location>
</feature>
<dbReference type="PROSITE" id="PS00211">
    <property type="entry name" value="ABC_TRANSPORTER_1"/>
    <property type="match status" value="1"/>
</dbReference>
<keyword evidence="3" id="KW-0813">Transport</keyword>
<dbReference type="Pfam" id="PF01061">
    <property type="entry name" value="ABC2_membrane"/>
    <property type="match status" value="2"/>
</dbReference>
<dbReference type="GO" id="GO:0005524">
    <property type="term" value="F:ATP binding"/>
    <property type="evidence" value="ECO:0007669"/>
    <property type="project" value="InterPro"/>
</dbReference>
<feature type="domain" description="ABC transporter" evidence="8">
    <location>
        <begin position="57"/>
        <end position="303"/>
    </location>
</feature>
<dbReference type="Pfam" id="PF14510">
    <property type="entry name" value="ABC_trans_N"/>
    <property type="match status" value="1"/>
</dbReference>
<sequence>MLSDHFRAKDWARSFYDLRYSSDETIPRVAGVAFRGLNVWGEGSPTDFQSTVGNTILKLPSLSGRGTQKIEILRDLDGLLLPREQLCVLRPPGSGCLTLLNAIAGETHSFEVNPDSHLNYQGVPAKGMDSVFRGEAVYTAEVDAHLPQLSLDDTLYFAALALEHRTIPGGISRQRYAENLRDVVMAMYCISHTSNTRVGNDFIRGVSGGECKRVTIAEASLSFAPLQLWDNSTSGLDSANAVEFCKTLRTLYAKRTIIEKHNRYALYHPSAEALSSMILDLPYKITNSIVVNTTLYFMSNLCREPGPYFYFLLVGFTTGLSISVFFWLSASMTKTLTQAFALSSLVLMMLVLYIGFAILIQYMQGWADWSRWINLVAYGFKSVIVNEFHNRTFACLSFVPSGPSYENVAPEQRACAVQGSQPGLDYVSGTAYVETAFRYNYTITIILFLAQLLMSKLVASERSKGEVLVFRHSKVKKTAKKQGADEEAGEATAHEDQGGNSYYPGWCGRIHQAGYPERSDGLVATDAVNIRSFHALLIVVTVFIFASTLAHLLIAGSPNEEIAGAIATLVTIMLYAFCGILAGPDDLPGLWIFMYRVNPFTHLVSSFMSTTLGQAPAYCADSELQTFFPPQGRTCSKYVSEYIEMAGGYLRDAQATGQYGYCQMDSTDHFLTPWGYTWTVFAYVSWWIGLVWTVTLCSFQVIVLAKRNIIVDYELSSAILLPLISVMTLGTTGGLIANYSVRLSASMAVPVIVTGYMCTGYAFFLALLYYAFIAHKLIAADLPPPMQIPSLVITVGPVGQFATAIQVLTSAASTRGMFGSHNQGTLLQSNAANSASAAVPLIALLALGFGFMWIIVPWYIVVEALVKRQLPSILTWWSFVFPMGVFMTGLLDLWIPLNSTAFRGFIPALLESMFIIYFVNCGGTLYRIFTKQALGVSQQREEEDE</sequence>
<dbReference type="GO" id="GO:0016020">
    <property type="term" value="C:membrane"/>
    <property type="evidence" value="ECO:0007669"/>
    <property type="project" value="UniProtKB-SubCell"/>
</dbReference>
<feature type="transmembrane region" description="Helical" evidence="7">
    <location>
        <begin position="873"/>
        <end position="895"/>
    </location>
</feature>
<comment type="subcellular location">
    <subcellularLocation>
        <location evidence="1">Membrane</location>
        <topology evidence="1">Multi-pass membrane protein</topology>
    </subcellularLocation>
</comment>
<dbReference type="GO" id="GO:0140359">
    <property type="term" value="F:ABC-type transporter activity"/>
    <property type="evidence" value="ECO:0007669"/>
    <property type="project" value="InterPro"/>
</dbReference>
<evidence type="ECO:0000256" key="3">
    <source>
        <dbReference type="ARBA" id="ARBA00022448"/>
    </source>
</evidence>
<keyword evidence="5 7" id="KW-1133">Transmembrane helix</keyword>
<dbReference type="Pfam" id="PF03595">
    <property type="entry name" value="SLAC1"/>
    <property type="match status" value="1"/>
</dbReference>
<dbReference type="EMBL" id="JAANER010000008">
    <property type="protein sequence ID" value="KAG9186953.1"/>
    <property type="molecule type" value="Genomic_DNA"/>
</dbReference>
<dbReference type="Gene3D" id="1.50.10.150">
    <property type="entry name" value="Voltage-dependent anion channel"/>
    <property type="match status" value="1"/>
</dbReference>
<comment type="caution">
    <text evidence="9">The sequence shown here is derived from an EMBL/GenBank/DDBJ whole genome shotgun (WGS) entry which is preliminary data.</text>
</comment>
<feature type="transmembrane region" description="Helical" evidence="7">
    <location>
        <begin position="791"/>
        <end position="818"/>
    </location>
</feature>
<feature type="transmembrane region" description="Helical" evidence="7">
    <location>
        <begin position="838"/>
        <end position="861"/>
    </location>
</feature>
<evidence type="ECO:0000313" key="10">
    <source>
        <dbReference type="Proteomes" id="UP001199106"/>
    </source>
</evidence>
<evidence type="ECO:0000256" key="7">
    <source>
        <dbReference type="SAM" id="Phobius"/>
    </source>
</evidence>
<evidence type="ECO:0000256" key="6">
    <source>
        <dbReference type="ARBA" id="ARBA00023136"/>
    </source>
</evidence>
<evidence type="ECO:0000256" key="1">
    <source>
        <dbReference type="ARBA" id="ARBA00004141"/>
    </source>
</evidence>
<protein>
    <recommendedName>
        <fullName evidence="8">ABC transporter domain-containing protein</fullName>
    </recommendedName>
</protein>
<reference evidence="9" key="1">
    <citation type="submission" date="2021-07" db="EMBL/GenBank/DDBJ databases">
        <title>Genome Resource of American Ginseng Black Spot Pathogen Alternaria panax.</title>
        <authorList>
            <person name="Qiu C."/>
            <person name="Wang W."/>
            <person name="Liu Z."/>
        </authorList>
    </citation>
    <scope>NUCLEOTIDE SEQUENCE</scope>
    <source>
        <strain evidence="9">BNCC115425</strain>
    </source>
</reference>
<feature type="transmembrane region" description="Helical" evidence="7">
    <location>
        <begin position="308"/>
        <end position="328"/>
    </location>
</feature>
<dbReference type="GO" id="GO:0016887">
    <property type="term" value="F:ATP hydrolysis activity"/>
    <property type="evidence" value="ECO:0007669"/>
    <property type="project" value="InterPro"/>
</dbReference>
<evidence type="ECO:0000256" key="5">
    <source>
        <dbReference type="ARBA" id="ARBA00022989"/>
    </source>
</evidence>
<dbReference type="Pfam" id="PF00005">
    <property type="entry name" value="ABC_tran"/>
    <property type="match status" value="1"/>
</dbReference>
<accession>A0AAD4FBL8</accession>
<dbReference type="PROSITE" id="PS50893">
    <property type="entry name" value="ABC_TRANSPORTER_2"/>
    <property type="match status" value="1"/>
</dbReference>
<evidence type="ECO:0000259" key="8">
    <source>
        <dbReference type="PROSITE" id="PS50893"/>
    </source>
</evidence>
<dbReference type="InterPro" id="IPR013525">
    <property type="entry name" value="ABC2_TM"/>
</dbReference>
<dbReference type="Pfam" id="PF06422">
    <property type="entry name" value="PDR_CDR"/>
    <property type="match status" value="1"/>
</dbReference>
<feature type="transmembrane region" description="Helical" evidence="7">
    <location>
        <begin position="535"/>
        <end position="556"/>
    </location>
</feature>
<keyword evidence="4 7" id="KW-0812">Transmembrane</keyword>
<dbReference type="InterPro" id="IPR038665">
    <property type="entry name" value="Voltage-dep_anion_channel_sf"/>
</dbReference>
<comment type="similarity">
    <text evidence="2">Belongs to the ABC transporter superfamily. ABCG family. PDR (TC 3.A.1.205) subfamily.</text>
</comment>
<feature type="transmembrane region" description="Helical" evidence="7">
    <location>
        <begin position="901"/>
        <end position="919"/>
    </location>
</feature>
<organism evidence="9 10">
    <name type="scientific">Alternaria panax</name>
    <dbReference type="NCBI Taxonomy" id="48097"/>
    <lineage>
        <taxon>Eukaryota</taxon>
        <taxon>Fungi</taxon>
        <taxon>Dikarya</taxon>
        <taxon>Ascomycota</taxon>
        <taxon>Pezizomycotina</taxon>
        <taxon>Dothideomycetes</taxon>
        <taxon>Pleosporomycetidae</taxon>
        <taxon>Pleosporales</taxon>
        <taxon>Pleosporineae</taxon>
        <taxon>Pleosporaceae</taxon>
        <taxon>Alternaria</taxon>
        <taxon>Alternaria sect. Panax</taxon>
    </lineage>
</organism>
<dbReference type="InterPro" id="IPR004695">
    <property type="entry name" value="SLAC1/Mae1/Ssu1/TehA"/>
</dbReference>
<gene>
    <name evidence="9" type="ORF">G6011_10061</name>
</gene>
<feature type="transmembrane region" description="Helical" evidence="7">
    <location>
        <begin position="747"/>
        <end position="770"/>
    </location>
</feature>